<keyword evidence="9" id="KW-0539">Nucleus</keyword>
<feature type="compositionally biased region" description="Acidic residues" evidence="12">
    <location>
        <begin position="2139"/>
        <end position="2154"/>
    </location>
</feature>
<feature type="compositionally biased region" description="Acidic residues" evidence="12">
    <location>
        <begin position="1996"/>
        <end position="2011"/>
    </location>
</feature>
<dbReference type="GO" id="GO:0061630">
    <property type="term" value="F:ubiquitin protein ligase activity"/>
    <property type="evidence" value="ECO:0007669"/>
    <property type="project" value="UniProtKB-EC"/>
</dbReference>
<feature type="region of interest" description="Disordered" evidence="12">
    <location>
        <begin position="1942"/>
        <end position="1980"/>
    </location>
</feature>
<dbReference type="GO" id="GO:0005737">
    <property type="term" value="C:cytoplasm"/>
    <property type="evidence" value="ECO:0007669"/>
    <property type="project" value="TreeGrafter"/>
</dbReference>
<dbReference type="InterPro" id="IPR050409">
    <property type="entry name" value="E3_ubiq-protein_ligase"/>
</dbReference>
<comment type="catalytic activity">
    <reaction evidence="1">
        <text>S-ubiquitinyl-[E2 ubiquitin-conjugating enzyme]-L-cysteine + [acceptor protein]-L-lysine = [E2 ubiquitin-conjugating enzyme]-L-cysteine + N(6)-ubiquitinyl-[acceptor protein]-L-lysine.</text>
        <dbReference type="EC" id="2.3.2.26"/>
    </reaction>
</comment>
<name>A0A0C9MTA3_9FUNG</name>
<dbReference type="InterPro" id="IPR010309">
    <property type="entry name" value="E3_Ub_ligase_DUF908"/>
</dbReference>
<dbReference type="PANTHER" id="PTHR11254">
    <property type="entry name" value="HECT DOMAIN UBIQUITIN-PROTEIN LIGASE"/>
    <property type="match status" value="1"/>
</dbReference>
<dbReference type="Proteomes" id="UP000053815">
    <property type="component" value="Unassembled WGS sequence"/>
</dbReference>
<dbReference type="EMBL" id="DF836420">
    <property type="protein sequence ID" value="GAN06637.1"/>
    <property type="molecule type" value="Genomic_DNA"/>
</dbReference>
<evidence type="ECO:0000256" key="11">
    <source>
        <dbReference type="PROSITE-ProRule" id="PRU00104"/>
    </source>
</evidence>
<dbReference type="GO" id="GO:0051028">
    <property type="term" value="P:mRNA transport"/>
    <property type="evidence" value="ECO:0007669"/>
    <property type="project" value="UniProtKB-KW"/>
</dbReference>
<dbReference type="GO" id="GO:0005634">
    <property type="term" value="C:nucleus"/>
    <property type="evidence" value="ECO:0007669"/>
    <property type="project" value="UniProtKB-SubCell"/>
</dbReference>
<reference evidence="14" key="1">
    <citation type="submission" date="2014-09" db="EMBL/GenBank/DDBJ databases">
        <title>Draft genome sequence of an oleaginous Mucoromycotina fungus Mucor ambiguus NBRC6742.</title>
        <authorList>
            <person name="Takeda I."/>
            <person name="Yamane N."/>
            <person name="Morita T."/>
            <person name="Tamano K."/>
            <person name="Machida M."/>
            <person name="Baker S."/>
            <person name="Koike H."/>
        </authorList>
    </citation>
    <scope>NUCLEOTIDE SEQUENCE</scope>
    <source>
        <strain evidence="14">NBRC 6742</strain>
    </source>
</reference>
<feature type="active site" description="Glycyl thioester intermediate" evidence="11">
    <location>
        <position position="3428"/>
    </location>
</feature>
<dbReference type="InterPro" id="IPR035983">
    <property type="entry name" value="Hect_E3_ubiquitin_ligase"/>
</dbReference>
<gene>
    <name evidence="14" type="ORF">MAM1_0131c06124</name>
</gene>
<evidence type="ECO:0000256" key="1">
    <source>
        <dbReference type="ARBA" id="ARBA00000885"/>
    </source>
</evidence>
<protein>
    <recommendedName>
        <fullName evidence="4">HECT-type E3 ubiquitin transferase</fullName>
        <ecNumber evidence="4">2.3.2.26</ecNumber>
    </recommendedName>
</protein>
<dbReference type="PROSITE" id="PS50237">
    <property type="entry name" value="HECT"/>
    <property type="match status" value="1"/>
</dbReference>
<accession>A0A0C9MTA3</accession>
<comment type="similarity">
    <text evidence="10">Belongs to the UPL family. TOM1/PTR1 subfamily.</text>
</comment>
<evidence type="ECO:0000256" key="5">
    <source>
        <dbReference type="ARBA" id="ARBA00022448"/>
    </source>
</evidence>
<feature type="compositionally biased region" description="Basic and acidic residues" evidence="12">
    <location>
        <begin position="2097"/>
        <end position="2108"/>
    </location>
</feature>
<feature type="region of interest" description="Disordered" evidence="12">
    <location>
        <begin position="2276"/>
        <end position="2306"/>
    </location>
</feature>
<dbReference type="GO" id="GO:0006511">
    <property type="term" value="P:ubiquitin-dependent protein catabolic process"/>
    <property type="evidence" value="ECO:0007669"/>
    <property type="project" value="TreeGrafter"/>
</dbReference>
<feature type="compositionally biased region" description="Polar residues" evidence="12">
    <location>
        <begin position="2374"/>
        <end position="2386"/>
    </location>
</feature>
<evidence type="ECO:0000256" key="12">
    <source>
        <dbReference type="SAM" id="MobiDB-lite"/>
    </source>
</evidence>
<feature type="region of interest" description="Disordered" evidence="12">
    <location>
        <begin position="2123"/>
        <end position="2154"/>
    </location>
</feature>
<dbReference type="InterPro" id="IPR016024">
    <property type="entry name" value="ARM-type_fold"/>
</dbReference>
<sequence>MKITRVSIRKPAPLPEALATAVKHLVQDGENDIKTWVLPVWTFPRGDLFQFVAVLNRFDTLLQTTCQAYDLKENHIQKTPFTDDTKQMLLAILQFSKILFENCTNRNIYNSYEHLNNLLNTTDIDVLEAVLRLMLRPAQRVNNPKAVQSSFLAHQDKVTELARGGSIVDLSSTDTVMGNNRICMSFFRTSKGSEQQEKEGLHAINFSVVPNQYTDRELFWKLVEEHQVPQENHFELLNRVRNANHTADLAVRQQLLIIRFISIVIMAHTMSETIAQNRVFIYEPHLVSQIAQLVSYDNSVPVDIQTYALYALDGIARHRSKVTEVLAAFNASANHGVLLHILRQLCQSTSAYTVDFLDALFTLLTFLLQTTAGGTMLMSAGIMSTLIQVLDHQSNVNPIYRKAFIKVIGLLDTIMSNINTSFSSFCSANGLDVLLKVIQTQVDECIESNQQPPNYDALTLTKNALRFLIRMMESSDTADGLRNLIESSIPHTIMKVMEHHHIFGPSVFALVINVATTFIHNEPTSLSVLQELKLPQTFLKTFETYNQPNFEVLMASVHAFGAICLNSAGLDMFDQASPLPHFFNLMTAPSFVTNASDVGNATALGTTMDELIRHHPKLKFEVFKCTNQLLQQVNEIGSSEKGKPLDNCHELVYQRRTDEPPTERAECLLLGFVDLVARFLEGFLRNVDNVKEFVKYGGPELLLSYYSLPMLPYDFSVSNAFDSLGFVFRVIADVSPNALAKLIATKVFESSRFIFNKLPSDRSLVYEYIEANGKDEASRKAGNDLFKEFSILFGYIGLLSTIFSSAILTSNKFAGRLVEWCIEKSPQDKNVIQMLGDVHRRMVWQNILLRDTVPKSWYSTAQDVSSEQQADLKDPRVINVRRFKLLLSEVPPALMPVLQGIIKVSTNRRIPTAAGSSLSFPERAKLVAAEIADLFNTSLRYMFDANSEMPDCKYDYYSSMFSMISMLLLDDRSRTALETPIAVAFEEAGVIDFLLNDMLPRFWEAAEHKIKANEQDDALAQRINTCIELLLAILHHLGSSKLFFNSPHTTILTQVSPEDAYTTSPELLDPYHWVAAIQLKLTGLYTYLSSPLLCKFSRHVLHSLLRCVTQNMKQEGETRRTGSIRKSEADANTIEHYDTNRSALIAMGFEPERVEDALRTMRYGICALDNLFSRRLVQHTVEAGPPQLDISPELQSSSPLTSTEFGAGLRILINMWYDPALAFEALRENNNLAQAAIALERIRPSALRTPPSAHAPAQDSVVEDDNDDEYEDIASEDEEGEADENMYTTEEEDQNDDGDDIYVSSQDGGSARPDRMMVKAKTDADVQHEKTLEQLQHNRKEMRAHIPQILSRLVDERNDLDFEVRGLMAMLCCGDPHHWDVNTKETVRLFFGEGDEATNRTSQDALATFTSSLNKIRIFALMLREPSMQDVMALLITTMSDYMSWFEFLDMIVAHPEFPDPKWLTTLFLILEAALAQSDEPKETTKQQQQEGDVGHEPAIVTPENRNTLMKYCIDLLKMNSLTEDNLVSVLRIIVRLTKHHAAALQFVELGGLVPLFKRPSSEFQAIKIQQTYIIMILRHIMESKQVLTATMREWLATFFTNNSRSDSVDVDAFLRNHSNLVLRDPDVFVHVSAQLCRLGNTPKSIRYVGISEEKEKQEESTVDTSSLVIHFLLNQLVQTQANDTESNIKLAYTGFLLQCIFELVSSYPSCKSDIVNFEAATSSTDTPIKDTHIRQSILFKLTNTLLPYNAINTFTDQDRKNQGVSMWVASLLVGMCYDTTQVQKKDKEAHREALASVRHHVLDMVVQSLQDTLQSNATASVKYNRYFALTDLCHRILNARPTGINIDVSIKEEDAVKQVSKLMLEKHFVPILISVISDVDVNYPQARSILNSILRPLEQLTKSAIRIHRESPAPPRSASPLVVDTIQREIDHANQVIHAVHQQNDSDVQDEEEEDDDDDDQDMYIPMDTDEEDTEAGEVNDLYRNSSLAMFDGTALEEESSEEEESDDDISMASSGDEIIEDTSDSSGLEIDLDSDASSMEENDQDIVFRRHRFHHADTDEEDSSDADSSGTDSESESDTNSFSSNEYDSSNESLNSDRSDSIHSNDSRDLAWQLTEEGRLNGHSRRRRRDSSLLSVDENDDDDMDIDPADYELDTDGLNAEELEDVERNLDLFNSMTRGGGDATQIINPTVRGSLNSNTGDGNGAGRPFDNVILHPLLRGASSNATDAPADTSSLSAETAILCGANSNHLQAYEDIIGGSAVRILENLFSQQRQRNNHDEPAQPSAAASTNTEATAANDAESQEGKETLDLLKEFQPSHTTDRWTQEAHMVYIPAVASAKASQLATRIVAELKDLRKDEPETEQDQYAAEQPQETQNIFLNATPSDDDSEVEVQIELEEDQDFEDDEEEDENEGQLAADEQQDRVVVMIHGEEVDITGTGIDVEFLEALPDDLRAEVISQQMAERRPSIESMDQDEISPEFLAALPPDIRTEVLRQESIDRSRRQARDFLDAQDMDQLVESNQANNDTSNTPNIAVNTTELEGVQMHPNLGLASRINFPITQSVAGAAEAASGGPTPSRDDANATWRIGRASHRDQQHHTGGPNMRDPAKASSHPKDAIRIVDKSQLATLARLVFVPQSISKALLNRLLLSLCENSKTRSDLLSLLVCILQDGSTDLAAVDRSFMDLSIHKSTSNKPTKMEQEPAHAVSAPAENVPNLIAQRCLEILYYVVTSNDRSLAYFLTEHDSLSYLKRRHSVGGGSSRKSKTTNKALINNAASVKYPILVLIGLVDRPVFMENVTLMEQLMNLLQVMCRPIPNLVSNYNKKTKSDTINRRAPPQPPLIPFEYIQKIVDVLSIGECSSHTFRSTINVLSRLSPLDGAMDTIIDGLTSIANACGKQIIVDLQQLYLILDQLKAGAELEGSALAQFSAATSHQARLLRVLKAMDYLYTRNNKRTVSLDHAEQNEKAVLKIYDKLDFLPLWTKLGACLGLIQEREDLLNVASVLLPLVESFMAVSKYVNHKGYTAKTSTETANPAEEFFLSFTEEHKKILNIMVRNNPSLMSGSFSLLIHNPKILEFDNKRNYFVQQLHKRSNRREQYPSLRLSLDRANVFEDTYRKLQGLTGDEIKYGKLNVHFHGEEGVDAGGVAREWFSVLARQMFDPNYALFITSAADKLTYQPNRASGVNSEHLSYFKCVGRIIGKAIHDGRLLDAYFTRSFYKLMLGRSVDYRDVEAVDPAYYKSLVWMLENDITDIIDLTFSVETDDFGTNKIIDLKPDGRNIPVTEENKHEYVTLVTEQKLVLAIKDQVNAFLEGFHDIIPASLIQIFNEQELELLISGLPDIDIDEWKANTVYEGYTLSSPQIQWFWRAVRSFDQEERAKLLQFSTGTSKVPLEGFAELQGSNGVQKFQIHKEFGDVNRLPSAHTCFNQIDLPQYLTYEDLRANLFKAISECSTGFAFQ</sequence>
<feature type="compositionally biased region" description="Low complexity" evidence="12">
    <location>
        <begin position="2068"/>
        <end position="2088"/>
    </location>
</feature>
<dbReference type="Gene3D" id="1.25.10.10">
    <property type="entry name" value="Leucine-rich Repeat Variant"/>
    <property type="match status" value="1"/>
</dbReference>
<evidence type="ECO:0000313" key="15">
    <source>
        <dbReference type="Proteomes" id="UP000053815"/>
    </source>
</evidence>
<keyword evidence="15" id="KW-1185">Reference proteome</keyword>
<feature type="compositionally biased region" description="Acidic residues" evidence="12">
    <location>
        <begin position="1948"/>
        <end position="1979"/>
    </location>
</feature>
<evidence type="ECO:0000256" key="2">
    <source>
        <dbReference type="ARBA" id="ARBA00004123"/>
    </source>
</evidence>
<dbReference type="EC" id="2.3.2.26" evidence="4"/>
<dbReference type="Gene3D" id="3.90.1750.10">
    <property type="entry name" value="Hect, E3 ligase catalytic domains"/>
    <property type="match status" value="1"/>
</dbReference>
<proteinExistence type="inferred from homology"/>
<dbReference type="PANTHER" id="PTHR11254:SF67">
    <property type="entry name" value="E3 UBIQUITIN-PROTEIN LIGASE HUWE1"/>
    <property type="match status" value="1"/>
</dbReference>
<organism evidence="14">
    <name type="scientific">Mucor ambiguus</name>
    <dbReference type="NCBI Taxonomy" id="91626"/>
    <lineage>
        <taxon>Eukaryota</taxon>
        <taxon>Fungi</taxon>
        <taxon>Fungi incertae sedis</taxon>
        <taxon>Mucoromycota</taxon>
        <taxon>Mucoromycotina</taxon>
        <taxon>Mucoromycetes</taxon>
        <taxon>Mucorales</taxon>
        <taxon>Mucorineae</taxon>
        <taxon>Mucoraceae</taxon>
        <taxon>Mucor</taxon>
    </lineage>
</organism>
<comment type="pathway">
    <text evidence="3">Protein modification; protein ubiquitination.</text>
</comment>
<dbReference type="Pfam" id="PF00632">
    <property type="entry name" value="HECT"/>
    <property type="match status" value="1"/>
</dbReference>
<dbReference type="FunFam" id="3.30.2160.10:FF:000001">
    <property type="entry name" value="E3 ubiquitin-protein ligase NEDD4-like"/>
    <property type="match status" value="1"/>
</dbReference>
<dbReference type="InterPro" id="IPR011989">
    <property type="entry name" value="ARM-like"/>
</dbReference>
<dbReference type="InterPro" id="IPR025527">
    <property type="entry name" value="HUWE1/Rev1_UBM"/>
</dbReference>
<feature type="compositionally biased region" description="Acidic residues" evidence="12">
    <location>
        <begin position="2032"/>
        <end position="2042"/>
    </location>
</feature>
<dbReference type="InterPro" id="IPR010314">
    <property type="entry name" value="E3_Ub_ligase_DUF913"/>
</dbReference>
<evidence type="ECO:0000259" key="13">
    <source>
        <dbReference type="PROSITE" id="PS50237"/>
    </source>
</evidence>
<keyword evidence="6" id="KW-0808">Transferase</keyword>
<dbReference type="FunFam" id="3.30.2410.10:FF:000004">
    <property type="entry name" value="E3 ubiquitin-protein ligase HUWE1, variant"/>
    <property type="match status" value="1"/>
</dbReference>
<dbReference type="STRING" id="91626.A0A0C9MTA3"/>
<dbReference type="SMART" id="SM00119">
    <property type="entry name" value="HECTc"/>
    <property type="match status" value="1"/>
</dbReference>
<feature type="region of interest" description="Disordered" evidence="12">
    <location>
        <begin position="2056"/>
        <end position="2108"/>
    </location>
</feature>
<evidence type="ECO:0000256" key="6">
    <source>
        <dbReference type="ARBA" id="ARBA00022679"/>
    </source>
</evidence>
<evidence type="ECO:0000256" key="3">
    <source>
        <dbReference type="ARBA" id="ARBA00004906"/>
    </source>
</evidence>
<dbReference type="OrthoDB" id="8068875at2759"/>
<dbReference type="Gene3D" id="3.30.2410.10">
    <property type="entry name" value="Hect, E3 ligase catalytic domain"/>
    <property type="match status" value="1"/>
</dbReference>
<dbReference type="Pfam" id="PF14377">
    <property type="entry name" value="UBM"/>
    <property type="match status" value="2"/>
</dbReference>
<comment type="subcellular location">
    <subcellularLocation>
        <location evidence="2">Nucleus</location>
    </subcellularLocation>
</comment>
<dbReference type="SUPFAM" id="SSF56204">
    <property type="entry name" value="Hect, E3 ligase catalytic domain"/>
    <property type="match status" value="1"/>
</dbReference>
<dbReference type="Gene3D" id="3.30.2160.10">
    <property type="entry name" value="Hect, E3 ligase catalytic domain"/>
    <property type="match status" value="1"/>
</dbReference>
<evidence type="ECO:0000256" key="4">
    <source>
        <dbReference type="ARBA" id="ARBA00012485"/>
    </source>
</evidence>
<feature type="region of interest" description="Disordered" evidence="12">
    <location>
        <begin position="1248"/>
        <end position="1314"/>
    </location>
</feature>
<evidence type="ECO:0000256" key="9">
    <source>
        <dbReference type="ARBA" id="ARBA00023242"/>
    </source>
</evidence>
<dbReference type="FunFam" id="3.90.1750.10:FF:000003">
    <property type="entry name" value="E3 ubiquitin-protein ligase UPL1"/>
    <property type="match status" value="1"/>
</dbReference>
<evidence type="ECO:0000256" key="10">
    <source>
        <dbReference type="ARBA" id="ARBA00034494"/>
    </source>
</evidence>
<dbReference type="UniPathway" id="UPA00143"/>
<evidence type="ECO:0000256" key="7">
    <source>
        <dbReference type="ARBA" id="ARBA00022786"/>
    </source>
</evidence>
<dbReference type="SUPFAM" id="SSF48371">
    <property type="entry name" value="ARM repeat"/>
    <property type="match status" value="2"/>
</dbReference>
<dbReference type="Pfam" id="PF06025">
    <property type="entry name" value="DUF913"/>
    <property type="match status" value="1"/>
</dbReference>
<dbReference type="InterPro" id="IPR000569">
    <property type="entry name" value="HECT_dom"/>
</dbReference>
<evidence type="ECO:0000313" key="14">
    <source>
        <dbReference type="EMBL" id="GAN06637.1"/>
    </source>
</evidence>
<feature type="region of interest" description="Disordered" evidence="12">
    <location>
        <begin position="1479"/>
        <end position="1499"/>
    </location>
</feature>
<dbReference type="FunFam" id="3.90.1750.10:FF:000026">
    <property type="entry name" value="E3 ubiquitin-protein ligase HACE1"/>
    <property type="match status" value="1"/>
</dbReference>
<keyword evidence="7 11" id="KW-0833">Ubl conjugation pathway</keyword>
<feature type="compositionally biased region" description="Acidic residues" evidence="12">
    <location>
        <begin position="2387"/>
        <end position="2415"/>
    </location>
</feature>
<evidence type="ECO:0000256" key="8">
    <source>
        <dbReference type="ARBA" id="ARBA00022816"/>
    </source>
</evidence>
<feature type="region of interest" description="Disordered" evidence="12">
    <location>
        <begin position="1994"/>
        <end position="2042"/>
    </location>
</feature>
<feature type="region of interest" description="Disordered" evidence="12">
    <location>
        <begin position="2594"/>
        <end position="2617"/>
    </location>
</feature>
<feature type="region of interest" description="Disordered" evidence="12">
    <location>
        <begin position="2360"/>
        <end position="2424"/>
    </location>
</feature>
<keyword evidence="5" id="KW-0813">Transport</keyword>
<keyword evidence="8" id="KW-0509">mRNA transport</keyword>
<dbReference type="GO" id="GO:0000209">
    <property type="term" value="P:protein polyubiquitination"/>
    <property type="evidence" value="ECO:0007669"/>
    <property type="project" value="TreeGrafter"/>
</dbReference>
<dbReference type="Pfam" id="PF06012">
    <property type="entry name" value="DUF908"/>
    <property type="match status" value="2"/>
</dbReference>
<feature type="domain" description="HECT" evidence="13">
    <location>
        <begin position="3125"/>
        <end position="3461"/>
    </location>
</feature>
<feature type="compositionally biased region" description="Low complexity" evidence="12">
    <location>
        <begin position="2287"/>
        <end position="2302"/>
    </location>
</feature>
<feature type="compositionally biased region" description="Acidic residues" evidence="12">
    <location>
        <begin position="1261"/>
        <end position="1300"/>
    </location>
</feature>
<dbReference type="CDD" id="cd00078">
    <property type="entry name" value="HECTc"/>
    <property type="match status" value="1"/>
</dbReference>